<feature type="transmembrane region" description="Helical" evidence="1">
    <location>
        <begin position="50"/>
        <end position="71"/>
    </location>
</feature>
<keyword evidence="3" id="KW-1185">Reference proteome</keyword>
<protein>
    <submittedName>
        <fullName evidence="2">Uncharacterized protein</fullName>
    </submittedName>
</protein>
<dbReference type="Pfam" id="PF11118">
    <property type="entry name" value="DUF2627"/>
    <property type="match status" value="1"/>
</dbReference>
<evidence type="ECO:0000313" key="2">
    <source>
        <dbReference type="EMBL" id="SKA08943.1"/>
    </source>
</evidence>
<accession>A0A1T4QYY8</accession>
<sequence length="88" mass="9660">MAKNTRKQTLLSFAKLFGAALLGAIGLDQVKEGLVLLAAVPGTSWPEALVRLVLGSAALLFGLYVILRFVYHYDKARGRVKNKIKFLE</sequence>
<dbReference type="InterPro" id="IPR020138">
    <property type="entry name" value="Uncharacterised_YqzF"/>
</dbReference>
<evidence type="ECO:0000313" key="3">
    <source>
        <dbReference type="Proteomes" id="UP000189933"/>
    </source>
</evidence>
<keyword evidence="1" id="KW-1133">Transmembrane helix</keyword>
<organism evidence="2 3">
    <name type="scientific">Carboxydocella sporoproducens DSM 16521</name>
    <dbReference type="NCBI Taxonomy" id="1121270"/>
    <lineage>
        <taxon>Bacteria</taxon>
        <taxon>Bacillati</taxon>
        <taxon>Bacillota</taxon>
        <taxon>Clostridia</taxon>
        <taxon>Eubacteriales</taxon>
        <taxon>Clostridiales Family XVI. Incertae Sedis</taxon>
        <taxon>Carboxydocella</taxon>
    </lineage>
</organism>
<keyword evidence="1" id="KW-0472">Membrane</keyword>
<proteinExistence type="predicted"/>
<name>A0A1T4QYY8_9FIRM</name>
<evidence type="ECO:0000256" key="1">
    <source>
        <dbReference type="SAM" id="Phobius"/>
    </source>
</evidence>
<keyword evidence="1" id="KW-0812">Transmembrane</keyword>
<dbReference type="Proteomes" id="UP000189933">
    <property type="component" value="Unassembled WGS sequence"/>
</dbReference>
<gene>
    <name evidence="2" type="ORF">SAMN02745885_01858</name>
</gene>
<dbReference type="RefSeq" id="WP_078665893.1">
    <property type="nucleotide sequence ID" value="NZ_FUXM01000023.1"/>
</dbReference>
<dbReference type="EMBL" id="FUXM01000023">
    <property type="protein sequence ID" value="SKA08943.1"/>
    <property type="molecule type" value="Genomic_DNA"/>
</dbReference>
<reference evidence="3" key="1">
    <citation type="submission" date="2017-02" db="EMBL/GenBank/DDBJ databases">
        <authorList>
            <person name="Varghese N."/>
            <person name="Submissions S."/>
        </authorList>
    </citation>
    <scope>NUCLEOTIDE SEQUENCE [LARGE SCALE GENOMIC DNA]</scope>
    <source>
        <strain evidence="3">DSM 16521</strain>
    </source>
</reference>
<dbReference type="AlphaFoldDB" id="A0A1T4QYY8"/>